<dbReference type="HAMAP" id="MF_00692">
    <property type="entry name" value="SelO"/>
    <property type="match status" value="1"/>
</dbReference>
<dbReference type="Proteomes" id="UP001201273">
    <property type="component" value="Unassembled WGS sequence"/>
</dbReference>
<evidence type="ECO:0000256" key="2">
    <source>
        <dbReference type="ARBA" id="ARBA00022679"/>
    </source>
</evidence>
<dbReference type="NCBIfam" id="NF000658">
    <property type="entry name" value="PRK00029.1"/>
    <property type="match status" value="1"/>
</dbReference>
<keyword evidence="7 8" id="KW-0460">Magnesium</keyword>
<keyword evidence="8" id="KW-0464">Manganese</keyword>
<comment type="catalytic activity">
    <reaction evidence="8">
        <text>L-seryl-[protein] + ATP = 3-O-(5'-adenylyl)-L-seryl-[protein] + diphosphate</text>
        <dbReference type="Rhea" id="RHEA:58120"/>
        <dbReference type="Rhea" id="RHEA-COMP:9863"/>
        <dbReference type="Rhea" id="RHEA-COMP:15073"/>
        <dbReference type="ChEBI" id="CHEBI:29999"/>
        <dbReference type="ChEBI" id="CHEBI:30616"/>
        <dbReference type="ChEBI" id="CHEBI:33019"/>
        <dbReference type="ChEBI" id="CHEBI:142516"/>
        <dbReference type="EC" id="2.7.7.108"/>
    </reaction>
</comment>
<name>A0ABS8W7W9_9GAMM</name>
<organism evidence="9 10">
    <name type="scientific">Motilimonas cestriensis</name>
    <dbReference type="NCBI Taxonomy" id="2742685"/>
    <lineage>
        <taxon>Bacteria</taxon>
        <taxon>Pseudomonadati</taxon>
        <taxon>Pseudomonadota</taxon>
        <taxon>Gammaproteobacteria</taxon>
        <taxon>Alteromonadales</taxon>
        <taxon>Alteromonadales genera incertae sedis</taxon>
        <taxon>Motilimonas</taxon>
    </lineage>
</organism>
<feature type="binding site" evidence="8">
    <location>
        <position position="263"/>
    </location>
    <ligand>
        <name>ATP</name>
        <dbReference type="ChEBI" id="CHEBI:30616"/>
    </ligand>
</feature>
<evidence type="ECO:0000313" key="9">
    <source>
        <dbReference type="EMBL" id="MCE2594467.1"/>
    </source>
</evidence>
<comment type="function">
    <text evidence="8">Nucleotidyltransferase involved in the post-translational modification of proteins. It can catalyze the addition of adenosine monophosphate (AMP) or uridine monophosphate (UMP) to a protein, resulting in modifications known as AMPylation and UMPylation.</text>
</comment>
<dbReference type="EMBL" id="JAIMJA010000005">
    <property type="protein sequence ID" value="MCE2594467.1"/>
    <property type="molecule type" value="Genomic_DNA"/>
</dbReference>
<evidence type="ECO:0000256" key="6">
    <source>
        <dbReference type="ARBA" id="ARBA00022840"/>
    </source>
</evidence>
<feature type="binding site" evidence="8">
    <location>
        <position position="93"/>
    </location>
    <ligand>
        <name>ATP</name>
        <dbReference type="ChEBI" id="CHEBI:30616"/>
    </ligand>
</feature>
<feature type="binding site" evidence="8">
    <location>
        <position position="114"/>
    </location>
    <ligand>
        <name>ATP</name>
        <dbReference type="ChEBI" id="CHEBI:30616"/>
    </ligand>
</feature>
<dbReference type="RefSeq" id="WP_233052008.1">
    <property type="nucleotide sequence ID" value="NZ_JAIMJA010000005.1"/>
</dbReference>
<keyword evidence="4 8" id="KW-0479">Metal-binding</keyword>
<evidence type="ECO:0000256" key="8">
    <source>
        <dbReference type="HAMAP-Rule" id="MF_00692"/>
    </source>
</evidence>
<feature type="binding site" evidence="8">
    <location>
        <position position="127"/>
    </location>
    <ligand>
        <name>ATP</name>
        <dbReference type="ChEBI" id="CHEBI:30616"/>
    </ligand>
</feature>
<sequence>MNNTLEQLNYVSSFSQLPNVFYQQVTPTPLQQPKLVHANENIAALLNLDINELQRDEFIQLFSGNTLLNNMAPLAMKYTGHQFGVYNPALGDGRGLLLAQVKNDNGVIWDLHLKGAGKTPYSRQGDGRAVLRSSIREYLCSEAMHHLGIATTRALCLIDSEEPVWRERLETGAILVRVSESHIRFGHFEYLYHSNQHHLLPVLADAVIAQHYPHLVNEPEPYLALFKQVISTTATLIAQWQGVGFCHGVMNTDNMSILGQTFDYGPFAFLDSYQADYICNHSDYEGRYAFNRQADIALWNLSALGYALTPLISKQALNDALAEFEPQLISHYRQLMQSKLGLSEHQEQDGELIRRLFNLLAANQVDYTCFFRRLANTVGPEQMYDLFEDQRGFSEWFDTYTLRLSQDSMPASTRKLSMLSRNPKYILRNHLAQAAIEQAEQGNYNEIARLFALLQHPFDEQMEHHQYSLPPVKGAQQRPLSCSS</sequence>
<feature type="binding site" evidence="8">
    <location>
        <position position="254"/>
    </location>
    <ligand>
        <name>Mg(2+)</name>
        <dbReference type="ChEBI" id="CHEBI:18420"/>
    </ligand>
</feature>
<keyword evidence="3 8" id="KW-0548">Nucleotidyltransferase</keyword>
<feature type="binding site" evidence="8">
    <location>
        <position position="263"/>
    </location>
    <ligand>
        <name>Mg(2+)</name>
        <dbReference type="ChEBI" id="CHEBI:18420"/>
    </ligand>
</feature>
<gene>
    <name evidence="8" type="primary">ydiU</name>
    <name evidence="8" type="synonym">selO</name>
    <name evidence="9" type="ORF">K6Y31_06540</name>
</gene>
<feature type="binding site" evidence="8">
    <location>
        <position position="184"/>
    </location>
    <ligand>
        <name>ATP</name>
        <dbReference type="ChEBI" id="CHEBI:30616"/>
    </ligand>
</feature>
<proteinExistence type="inferred from homology"/>
<feature type="binding site" evidence="8">
    <location>
        <position position="94"/>
    </location>
    <ligand>
        <name>ATP</name>
        <dbReference type="ChEBI" id="CHEBI:30616"/>
    </ligand>
</feature>
<feature type="binding site" evidence="8">
    <location>
        <position position="177"/>
    </location>
    <ligand>
        <name>ATP</name>
        <dbReference type="ChEBI" id="CHEBI:30616"/>
    </ligand>
</feature>
<dbReference type="PANTHER" id="PTHR32057:SF14">
    <property type="entry name" value="PROTEIN ADENYLYLTRANSFERASE SELO, MITOCHONDRIAL"/>
    <property type="match status" value="1"/>
</dbReference>
<evidence type="ECO:0000256" key="4">
    <source>
        <dbReference type="ARBA" id="ARBA00022723"/>
    </source>
</evidence>
<evidence type="ECO:0000313" key="10">
    <source>
        <dbReference type="Proteomes" id="UP001201273"/>
    </source>
</evidence>
<keyword evidence="2 8" id="KW-0808">Transferase</keyword>
<comment type="caution">
    <text evidence="9">The sequence shown here is derived from an EMBL/GenBank/DDBJ whole genome shotgun (WGS) entry which is preliminary data.</text>
</comment>
<feature type="active site" description="Proton acceptor" evidence="8">
    <location>
        <position position="253"/>
    </location>
</feature>
<evidence type="ECO:0000256" key="7">
    <source>
        <dbReference type="ARBA" id="ARBA00022842"/>
    </source>
</evidence>
<dbReference type="EC" id="2.7.7.-" evidence="8"/>
<comment type="catalytic activity">
    <reaction evidence="8">
        <text>L-tyrosyl-[protein] + ATP = O-(5'-adenylyl)-L-tyrosyl-[protein] + diphosphate</text>
        <dbReference type="Rhea" id="RHEA:54288"/>
        <dbReference type="Rhea" id="RHEA-COMP:10136"/>
        <dbReference type="Rhea" id="RHEA-COMP:13846"/>
        <dbReference type="ChEBI" id="CHEBI:30616"/>
        <dbReference type="ChEBI" id="CHEBI:33019"/>
        <dbReference type="ChEBI" id="CHEBI:46858"/>
        <dbReference type="ChEBI" id="CHEBI:83624"/>
        <dbReference type="EC" id="2.7.7.108"/>
    </reaction>
</comment>
<evidence type="ECO:0000256" key="5">
    <source>
        <dbReference type="ARBA" id="ARBA00022741"/>
    </source>
</evidence>
<comment type="similarity">
    <text evidence="1 8">Belongs to the SELO family.</text>
</comment>
<protein>
    <recommendedName>
        <fullName evidence="8">Protein nucleotidyltransferase YdiU</fullName>
        <ecNumber evidence="8">2.7.7.-</ecNumber>
    </recommendedName>
    <alternativeName>
        <fullName evidence="8">Protein adenylyltransferase YdiU</fullName>
        <ecNumber evidence="8">2.7.7.108</ecNumber>
    </alternativeName>
    <alternativeName>
        <fullName evidence="8">Protein uridylyltransferase YdiU</fullName>
        <ecNumber evidence="8">2.7.7.-</ecNumber>
    </alternativeName>
</protein>
<feature type="binding site" evidence="8">
    <location>
        <position position="91"/>
    </location>
    <ligand>
        <name>ATP</name>
        <dbReference type="ChEBI" id="CHEBI:30616"/>
    </ligand>
</feature>
<evidence type="ECO:0000256" key="3">
    <source>
        <dbReference type="ARBA" id="ARBA00022695"/>
    </source>
</evidence>
<dbReference type="InterPro" id="IPR003846">
    <property type="entry name" value="SelO"/>
</dbReference>
<feature type="binding site" evidence="8">
    <location>
        <position position="126"/>
    </location>
    <ligand>
        <name>ATP</name>
        <dbReference type="ChEBI" id="CHEBI:30616"/>
    </ligand>
</feature>
<comment type="catalytic activity">
    <reaction evidence="8">
        <text>L-seryl-[protein] + UTP = O-(5'-uridylyl)-L-seryl-[protein] + diphosphate</text>
        <dbReference type="Rhea" id="RHEA:64604"/>
        <dbReference type="Rhea" id="RHEA-COMP:9863"/>
        <dbReference type="Rhea" id="RHEA-COMP:16635"/>
        <dbReference type="ChEBI" id="CHEBI:29999"/>
        <dbReference type="ChEBI" id="CHEBI:33019"/>
        <dbReference type="ChEBI" id="CHEBI:46398"/>
        <dbReference type="ChEBI" id="CHEBI:156051"/>
    </reaction>
</comment>
<keyword evidence="5 8" id="KW-0547">Nucleotide-binding</keyword>
<dbReference type="EC" id="2.7.7.108" evidence="8"/>
<comment type="catalytic activity">
    <reaction evidence="8">
        <text>L-tyrosyl-[protein] + UTP = O-(5'-uridylyl)-L-tyrosyl-[protein] + diphosphate</text>
        <dbReference type="Rhea" id="RHEA:83887"/>
        <dbReference type="Rhea" id="RHEA-COMP:10136"/>
        <dbReference type="Rhea" id="RHEA-COMP:20238"/>
        <dbReference type="ChEBI" id="CHEBI:33019"/>
        <dbReference type="ChEBI" id="CHEBI:46398"/>
        <dbReference type="ChEBI" id="CHEBI:46858"/>
        <dbReference type="ChEBI" id="CHEBI:90602"/>
    </reaction>
</comment>
<keyword evidence="6 8" id="KW-0067">ATP-binding</keyword>
<keyword evidence="10" id="KW-1185">Reference proteome</keyword>
<accession>A0ABS8W7W9</accession>
<dbReference type="PANTHER" id="PTHR32057">
    <property type="entry name" value="PROTEIN ADENYLYLTRANSFERASE SELO, MITOCHONDRIAL"/>
    <property type="match status" value="1"/>
</dbReference>
<comment type="catalytic activity">
    <reaction evidence="8">
        <text>L-threonyl-[protein] + ATP = 3-O-(5'-adenylyl)-L-threonyl-[protein] + diphosphate</text>
        <dbReference type="Rhea" id="RHEA:54292"/>
        <dbReference type="Rhea" id="RHEA-COMP:11060"/>
        <dbReference type="Rhea" id="RHEA-COMP:13847"/>
        <dbReference type="ChEBI" id="CHEBI:30013"/>
        <dbReference type="ChEBI" id="CHEBI:30616"/>
        <dbReference type="ChEBI" id="CHEBI:33019"/>
        <dbReference type="ChEBI" id="CHEBI:138113"/>
        <dbReference type="EC" id="2.7.7.108"/>
    </reaction>
</comment>
<reference evidence="9 10" key="1">
    <citation type="journal article" date="2022" name="Environ. Microbiol. Rep.">
        <title>Eco-phylogenetic analyses reveal divergent evolution of vitamin B12 metabolism in the marine bacterial family 'Psychromonadaceae'.</title>
        <authorList>
            <person name="Jin X."/>
            <person name="Yang Y."/>
            <person name="Cao H."/>
            <person name="Gao B."/>
            <person name="Zhao Z."/>
        </authorList>
    </citation>
    <scope>NUCLEOTIDE SEQUENCE [LARGE SCALE GENOMIC DNA]</scope>
    <source>
        <strain evidence="9 10">MKS20</strain>
    </source>
</reference>
<dbReference type="Pfam" id="PF02696">
    <property type="entry name" value="SelO"/>
    <property type="match status" value="1"/>
</dbReference>
<comment type="catalytic activity">
    <reaction evidence="8">
        <text>L-histidyl-[protein] + UTP = N(tele)-(5'-uridylyl)-L-histidyl-[protein] + diphosphate</text>
        <dbReference type="Rhea" id="RHEA:83891"/>
        <dbReference type="Rhea" id="RHEA-COMP:9745"/>
        <dbReference type="Rhea" id="RHEA-COMP:20239"/>
        <dbReference type="ChEBI" id="CHEBI:29979"/>
        <dbReference type="ChEBI" id="CHEBI:33019"/>
        <dbReference type="ChEBI" id="CHEBI:46398"/>
        <dbReference type="ChEBI" id="CHEBI:233474"/>
    </reaction>
</comment>
<comment type="cofactor">
    <cofactor evidence="8">
        <name>Mg(2+)</name>
        <dbReference type="ChEBI" id="CHEBI:18420"/>
    </cofactor>
    <cofactor evidence="8">
        <name>Mn(2+)</name>
        <dbReference type="ChEBI" id="CHEBI:29035"/>
    </cofactor>
</comment>
<evidence type="ECO:0000256" key="1">
    <source>
        <dbReference type="ARBA" id="ARBA00009747"/>
    </source>
</evidence>